<evidence type="ECO:0000313" key="4">
    <source>
        <dbReference type="Proteomes" id="UP000693970"/>
    </source>
</evidence>
<evidence type="ECO:0000256" key="1">
    <source>
        <dbReference type="SAM" id="MobiDB-lite"/>
    </source>
</evidence>
<comment type="caution">
    <text evidence="3">The sequence shown here is derived from an EMBL/GenBank/DDBJ whole genome shotgun (WGS) entry which is preliminary data.</text>
</comment>
<name>A0A9K3LB65_9STRA</name>
<feature type="compositionally biased region" description="Polar residues" evidence="1">
    <location>
        <begin position="184"/>
        <end position="201"/>
    </location>
</feature>
<feature type="domain" description="NTF2" evidence="2">
    <location>
        <begin position="319"/>
        <end position="450"/>
    </location>
</feature>
<reference evidence="3" key="1">
    <citation type="journal article" date="2021" name="Sci. Rep.">
        <title>Diploid genomic architecture of Nitzschia inconspicua, an elite biomass production diatom.</title>
        <authorList>
            <person name="Oliver A."/>
            <person name="Podell S."/>
            <person name="Pinowska A."/>
            <person name="Traller J.C."/>
            <person name="Smith S.R."/>
            <person name="McClure R."/>
            <person name="Beliaev A."/>
            <person name="Bohutskyi P."/>
            <person name="Hill E.A."/>
            <person name="Rabines A."/>
            <person name="Zheng H."/>
            <person name="Allen L.Z."/>
            <person name="Kuo A."/>
            <person name="Grigoriev I.V."/>
            <person name="Allen A.E."/>
            <person name="Hazlebeck D."/>
            <person name="Allen E.E."/>
        </authorList>
    </citation>
    <scope>NUCLEOTIDE SEQUENCE</scope>
    <source>
        <strain evidence="3">Hildebrandi</strain>
    </source>
</reference>
<reference evidence="3" key="2">
    <citation type="submission" date="2021-04" db="EMBL/GenBank/DDBJ databases">
        <authorList>
            <person name="Podell S."/>
        </authorList>
    </citation>
    <scope>NUCLEOTIDE SEQUENCE</scope>
    <source>
        <strain evidence="3">Hildebrandi</strain>
    </source>
</reference>
<accession>A0A9K3LB65</accession>
<dbReference type="InterPro" id="IPR018222">
    <property type="entry name" value="Nuclear_transport_factor_2_euk"/>
</dbReference>
<protein>
    <recommendedName>
        <fullName evidence="2">NTF2 domain-containing protein</fullName>
    </recommendedName>
</protein>
<gene>
    <name evidence="3" type="ORF">IV203_015576</name>
</gene>
<dbReference type="PROSITE" id="PS50177">
    <property type="entry name" value="NTF2_DOMAIN"/>
    <property type="match status" value="1"/>
</dbReference>
<dbReference type="OrthoDB" id="49420at2759"/>
<dbReference type="AlphaFoldDB" id="A0A9K3LB65"/>
<evidence type="ECO:0000313" key="3">
    <source>
        <dbReference type="EMBL" id="KAG7358987.1"/>
    </source>
</evidence>
<proteinExistence type="predicted"/>
<organism evidence="3 4">
    <name type="scientific">Nitzschia inconspicua</name>
    <dbReference type="NCBI Taxonomy" id="303405"/>
    <lineage>
        <taxon>Eukaryota</taxon>
        <taxon>Sar</taxon>
        <taxon>Stramenopiles</taxon>
        <taxon>Ochrophyta</taxon>
        <taxon>Bacillariophyta</taxon>
        <taxon>Bacillariophyceae</taxon>
        <taxon>Bacillariophycidae</taxon>
        <taxon>Bacillariales</taxon>
        <taxon>Bacillariaceae</taxon>
        <taxon>Nitzschia</taxon>
    </lineage>
</organism>
<feature type="region of interest" description="Disordered" evidence="1">
    <location>
        <begin position="130"/>
        <end position="221"/>
    </location>
</feature>
<feature type="compositionally biased region" description="Low complexity" evidence="1">
    <location>
        <begin position="147"/>
        <end position="160"/>
    </location>
</feature>
<feature type="compositionally biased region" description="Pro residues" evidence="1">
    <location>
        <begin position="203"/>
        <end position="218"/>
    </location>
</feature>
<dbReference type="EMBL" id="JAGRRH010000014">
    <property type="protein sequence ID" value="KAG7358987.1"/>
    <property type="molecule type" value="Genomic_DNA"/>
</dbReference>
<evidence type="ECO:0000259" key="2">
    <source>
        <dbReference type="PROSITE" id="PS50177"/>
    </source>
</evidence>
<keyword evidence="4" id="KW-1185">Reference proteome</keyword>
<feature type="region of interest" description="Disordered" evidence="1">
    <location>
        <begin position="456"/>
        <end position="479"/>
    </location>
</feature>
<dbReference type="Proteomes" id="UP000693970">
    <property type="component" value="Unassembled WGS sequence"/>
</dbReference>
<feature type="region of interest" description="Disordered" evidence="1">
    <location>
        <begin position="83"/>
        <end position="109"/>
    </location>
</feature>
<sequence>MEDRHYLSEPRPVAGLDIPTWEVDIMREGVDDPIMTLLVDQNSLPPRKSKKKIVWKLPDNLETLPKFGIQDKKRILEIYKEKKKEAKKQIRRASRKSSPSPSSEHPADTIEVAKEVVAKELNLTAKKIDTINTNGHEKSNNHHQQKSPNKSIPSSESSSTSPPPGLETLSLDTTPSAASEKPHNTSVSTVFSSDPQSTIQESLPPPPPPGIHSRPPPGIFHQPPLGIATMHSVTVPETPSGAAIMNGSTSQPSHMHHHPHSSQGVQPFALGSPSLHMPLQSVLPIQSLPPSLPPSGRCFVLPSAKVSQFTSTHAALAAIASLVSESYHLLLHRGLINELASYYALDAQKSLTVGGAYAACASAADRLLQLKSLSGTIKPHIKGIQQQPTLGGGIMVMITGISVRPPAGLLLPFCHTLVLCPVSTTTNITDPNSPPEITIGYQIQNDNLVFLTADDTTTNNNESAAPAPNSPASTWEKID</sequence>